<evidence type="ECO:0000259" key="5">
    <source>
        <dbReference type="PROSITE" id="PS01124"/>
    </source>
</evidence>
<dbReference type="AlphaFoldDB" id="A0A919UEC6"/>
<organism evidence="6 7">
    <name type="scientific">Dactylosporangium siamense</name>
    <dbReference type="NCBI Taxonomy" id="685454"/>
    <lineage>
        <taxon>Bacteria</taxon>
        <taxon>Bacillati</taxon>
        <taxon>Actinomycetota</taxon>
        <taxon>Actinomycetes</taxon>
        <taxon>Micromonosporales</taxon>
        <taxon>Micromonosporaceae</taxon>
        <taxon>Dactylosporangium</taxon>
    </lineage>
</organism>
<dbReference type="InterPro" id="IPR009594">
    <property type="entry name" value="Tscrpt_reg_HTH_AraC_N"/>
</dbReference>
<sequence>MEELRTLLERHARPDWTTAVDGVLIGRSERANEPSASMSGVVLALIAQGAKTLALGDRVYEYRAGQYLVASVDLPVTGHYTEASRARPALGFGLRLDPSAIAELLLQAAPGDLARTDGGSPSAGGAPSALAVSDAPAELVDAAVRMLRLLDRPRDIPVLAPLIKREILWRLITGEQGAVVRQLGLADSSLSHVAHAVRWIRDNYRSAFRVEDVAKLAGMSVSAFYRNFQAVTAMSPIQFQKQIRLQQARLLLSTHPNDVTTVGHRVGYDSPSQFSREYRRQFGAPPSQDAARLRDTAPPAAQLVP</sequence>
<evidence type="ECO:0000313" key="6">
    <source>
        <dbReference type="EMBL" id="GIG48490.1"/>
    </source>
</evidence>
<dbReference type="Pfam" id="PF12833">
    <property type="entry name" value="HTH_18"/>
    <property type="match status" value="1"/>
</dbReference>
<evidence type="ECO:0000313" key="7">
    <source>
        <dbReference type="Proteomes" id="UP000660611"/>
    </source>
</evidence>
<evidence type="ECO:0000256" key="1">
    <source>
        <dbReference type="ARBA" id="ARBA00023015"/>
    </source>
</evidence>
<evidence type="ECO:0000256" key="4">
    <source>
        <dbReference type="SAM" id="MobiDB-lite"/>
    </source>
</evidence>
<name>A0A919UEC6_9ACTN</name>
<accession>A0A919UEC6</accession>
<keyword evidence="3" id="KW-0804">Transcription</keyword>
<dbReference type="Gene3D" id="1.10.10.60">
    <property type="entry name" value="Homeodomain-like"/>
    <property type="match status" value="1"/>
</dbReference>
<dbReference type="InterPro" id="IPR018062">
    <property type="entry name" value="HTH_AraC-typ_CS"/>
</dbReference>
<dbReference type="Pfam" id="PF06719">
    <property type="entry name" value="AraC_N"/>
    <property type="match status" value="1"/>
</dbReference>
<dbReference type="SUPFAM" id="SSF46689">
    <property type="entry name" value="Homeodomain-like"/>
    <property type="match status" value="2"/>
</dbReference>
<dbReference type="PROSITE" id="PS00041">
    <property type="entry name" value="HTH_ARAC_FAMILY_1"/>
    <property type="match status" value="1"/>
</dbReference>
<dbReference type="Proteomes" id="UP000660611">
    <property type="component" value="Unassembled WGS sequence"/>
</dbReference>
<protein>
    <submittedName>
        <fullName evidence="6">AraC family transcriptional regulator</fullName>
    </submittedName>
</protein>
<dbReference type="PROSITE" id="PS01124">
    <property type="entry name" value="HTH_ARAC_FAMILY_2"/>
    <property type="match status" value="1"/>
</dbReference>
<evidence type="ECO:0000256" key="2">
    <source>
        <dbReference type="ARBA" id="ARBA00023125"/>
    </source>
</evidence>
<dbReference type="PANTHER" id="PTHR43436">
    <property type="entry name" value="ARAC-FAMILY TRANSCRIPTIONAL REGULATOR"/>
    <property type="match status" value="1"/>
</dbReference>
<comment type="caution">
    <text evidence="6">The sequence shown here is derived from an EMBL/GenBank/DDBJ whole genome shotgun (WGS) entry which is preliminary data.</text>
</comment>
<dbReference type="PANTHER" id="PTHR43436:SF1">
    <property type="entry name" value="TRANSCRIPTIONAL REGULATORY PROTEIN"/>
    <property type="match status" value="1"/>
</dbReference>
<feature type="domain" description="HTH araC/xylS-type" evidence="5">
    <location>
        <begin position="194"/>
        <end position="292"/>
    </location>
</feature>
<keyword evidence="2" id="KW-0238">DNA-binding</keyword>
<feature type="region of interest" description="Disordered" evidence="4">
    <location>
        <begin position="284"/>
        <end position="305"/>
    </location>
</feature>
<dbReference type="GO" id="GO:0043565">
    <property type="term" value="F:sequence-specific DNA binding"/>
    <property type="evidence" value="ECO:0007669"/>
    <property type="project" value="InterPro"/>
</dbReference>
<keyword evidence="1" id="KW-0805">Transcription regulation</keyword>
<dbReference type="EMBL" id="BONQ01000105">
    <property type="protein sequence ID" value="GIG48490.1"/>
    <property type="molecule type" value="Genomic_DNA"/>
</dbReference>
<dbReference type="InterPro" id="IPR009057">
    <property type="entry name" value="Homeodomain-like_sf"/>
</dbReference>
<proteinExistence type="predicted"/>
<gene>
    <name evidence="6" type="ORF">Dsi01nite_065310</name>
</gene>
<dbReference type="InterPro" id="IPR018060">
    <property type="entry name" value="HTH_AraC"/>
</dbReference>
<evidence type="ECO:0000256" key="3">
    <source>
        <dbReference type="ARBA" id="ARBA00023163"/>
    </source>
</evidence>
<dbReference type="RefSeq" id="WP_239136341.1">
    <property type="nucleotide sequence ID" value="NZ_BAAAVW010000003.1"/>
</dbReference>
<reference evidence="6" key="1">
    <citation type="submission" date="2021-01" db="EMBL/GenBank/DDBJ databases">
        <title>Whole genome shotgun sequence of Dactylosporangium siamense NBRC 106093.</title>
        <authorList>
            <person name="Komaki H."/>
            <person name="Tamura T."/>
        </authorList>
    </citation>
    <scope>NUCLEOTIDE SEQUENCE</scope>
    <source>
        <strain evidence="6">NBRC 106093</strain>
    </source>
</reference>
<keyword evidence="7" id="KW-1185">Reference proteome</keyword>
<dbReference type="SMART" id="SM00342">
    <property type="entry name" value="HTH_ARAC"/>
    <property type="match status" value="1"/>
</dbReference>
<dbReference type="GO" id="GO:0003700">
    <property type="term" value="F:DNA-binding transcription factor activity"/>
    <property type="evidence" value="ECO:0007669"/>
    <property type="project" value="InterPro"/>
</dbReference>